<accession>A0ABQ3BFK8</accession>
<evidence type="ECO:0000313" key="1">
    <source>
        <dbReference type="EMBL" id="GGZ43138.1"/>
    </source>
</evidence>
<protein>
    <submittedName>
        <fullName evidence="1">Uncharacterized protein</fullName>
    </submittedName>
</protein>
<dbReference type="EMBL" id="BMWY01000001">
    <property type="protein sequence ID" value="GGZ43138.1"/>
    <property type="molecule type" value="Genomic_DNA"/>
</dbReference>
<keyword evidence="2" id="KW-1185">Reference proteome</keyword>
<organism evidence="1 2">
    <name type="scientific">Mesonia mobilis</name>
    <dbReference type="NCBI Taxonomy" id="369791"/>
    <lineage>
        <taxon>Bacteria</taxon>
        <taxon>Pseudomonadati</taxon>
        <taxon>Bacteroidota</taxon>
        <taxon>Flavobacteriia</taxon>
        <taxon>Flavobacteriales</taxon>
        <taxon>Flavobacteriaceae</taxon>
        <taxon>Mesonia</taxon>
    </lineage>
</organism>
<evidence type="ECO:0000313" key="2">
    <source>
        <dbReference type="Proteomes" id="UP000615593"/>
    </source>
</evidence>
<gene>
    <name evidence="1" type="ORF">GCM10008088_00040</name>
</gene>
<name>A0ABQ3BFK8_9FLAO</name>
<dbReference type="Proteomes" id="UP000615593">
    <property type="component" value="Unassembled WGS sequence"/>
</dbReference>
<sequence>MAIDHEYLINDFSSEESYVQELKLASLKSHECSIFHLWKNNWLILNAESNYELNDISQTKYFSFIAISHIKTVSLFYYLRGPPNEVQLS</sequence>
<proteinExistence type="predicted"/>
<comment type="caution">
    <text evidence="1">The sequence shown here is derived from an EMBL/GenBank/DDBJ whole genome shotgun (WGS) entry which is preliminary data.</text>
</comment>
<reference evidence="2" key="1">
    <citation type="journal article" date="2019" name="Int. J. Syst. Evol. Microbiol.">
        <title>The Global Catalogue of Microorganisms (GCM) 10K type strain sequencing project: providing services to taxonomists for standard genome sequencing and annotation.</title>
        <authorList>
            <consortium name="The Broad Institute Genomics Platform"/>
            <consortium name="The Broad Institute Genome Sequencing Center for Infectious Disease"/>
            <person name="Wu L."/>
            <person name="Ma J."/>
        </authorList>
    </citation>
    <scope>NUCLEOTIDE SEQUENCE [LARGE SCALE GENOMIC DNA]</scope>
    <source>
        <strain evidence="2">KCTC 12708</strain>
    </source>
</reference>